<keyword evidence="1" id="KW-0472">Membrane</keyword>
<dbReference type="GO" id="GO:0000150">
    <property type="term" value="F:DNA strand exchange activity"/>
    <property type="evidence" value="ECO:0007669"/>
    <property type="project" value="InterPro"/>
</dbReference>
<dbReference type="InterPro" id="IPR036162">
    <property type="entry name" value="Resolvase-like_N_sf"/>
</dbReference>
<keyword evidence="1" id="KW-0812">Transmembrane</keyword>
<evidence type="ECO:0000256" key="1">
    <source>
        <dbReference type="SAM" id="Phobius"/>
    </source>
</evidence>
<keyword evidence="4" id="KW-1185">Reference proteome</keyword>
<dbReference type="Proteomes" id="UP000674938">
    <property type="component" value="Unassembled WGS sequence"/>
</dbReference>
<dbReference type="RefSeq" id="WP_209525125.1">
    <property type="nucleotide sequence ID" value="NZ_JAEEGA010000002.1"/>
</dbReference>
<evidence type="ECO:0000313" key="3">
    <source>
        <dbReference type="EMBL" id="MBP1040233.1"/>
    </source>
</evidence>
<evidence type="ECO:0000313" key="4">
    <source>
        <dbReference type="Proteomes" id="UP000674938"/>
    </source>
</evidence>
<proteinExistence type="predicted"/>
<accession>A0A940PA22</accession>
<name>A0A940PA22_9ENTE</name>
<organism evidence="3 4">
    <name type="scientific">Vagococcus allomyrinae</name>
    <dbReference type="NCBI Taxonomy" id="2794353"/>
    <lineage>
        <taxon>Bacteria</taxon>
        <taxon>Bacillati</taxon>
        <taxon>Bacillota</taxon>
        <taxon>Bacilli</taxon>
        <taxon>Lactobacillales</taxon>
        <taxon>Enterococcaceae</taxon>
        <taxon>Vagococcus</taxon>
    </lineage>
</organism>
<protein>
    <submittedName>
        <fullName evidence="3">Recombinase family protein</fullName>
    </submittedName>
</protein>
<dbReference type="InterPro" id="IPR006119">
    <property type="entry name" value="Resolv_N"/>
</dbReference>
<keyword evidence="1" id="KW-1133">Transmembrane helix</keyword>
<dbReference type="SUPFAM" id="SSF53041">
    <property type="entry name" value="Resolvase-like"/>
    <property type="match status" value="1"/>
</dbReference>
<dbReference type="Pfam" id="PF00239">
    <property type="entry name" value="Resolvase"/>
    <property type="match status" value="1"/>
</dbReference>
<comment type="caution">
    <text evidence="3">The sequence shown here is derived from an EMBL/GenBank/DDBJ whole genome shotgun (WGS) entry which is preliminary data.</text>
</comment>
<gene>
    <name evidence="3" type="ORF">I6N95_04320</name>
</gene>
<dbReference type="Gene3D" id="3.40.50.1390">
    <property type="entry name" value="Resolvase, N-terminal catalytic domain"/>
    <property type="match status" value="1"/>
</dbReference>
<dbReference type="AlphaFoldDB" id="A0A940PA22"/>
<dbReference type="EMBL" id="JAEEGA010000002">
    <property type="protein sequence ID" value="MBP1040233.1"/>
    <property type="molecule type" value="Genomic_DNA"/>
</dbReference>
<evidence type="ECO:0000259" key="2">
    <source>
        <dbReference type="Pfam" id="PF00239"/>
    </source>
</evidence>
<feature type="domain" description="Resolvase/invertase-type recombinase catalytic" evidence="2">
    <location>
        <begin position="17"/>
        <end position="93"/>
    </location>
</feature>
<feature type="transmembrane region" description="Helical" evidence="1">
    <location>
        <begin position="187"/>
        <end position="206"/>
    </location>
</feature>
<sequence>MRLGYVQERRQPHSGQQELERIRGCDKLYVERSQDAKRDWRKRPVLRQLLEQSQPGDTLVIEDLEGMPFHYHTWLELVSELRNWQLELEVLAFPGNQLRQWQQLFQWMQRQDQAQATIKIRKFSKERSTEKSQYRFFSRDPYFRRAYREILQQVMAKRSLRQITKESGAPLGTVVRIRKEYAKFKQTLLLVGTFILTIISLKMAQAYSPNPFLQVGICAIMTVLIIYLSYSDSQSD</sequence>
<dbReference type="GO" id="GO:0003677">
    <property type="term" value="F:DNA binding"/>
    <property type="evidence" value="ECO:0007669"/>
    <property type="project" value="InterPro"/>
</dbReference>
<feature type="transmembrane region" description="Helical" evidence="1">
    <location>
        <begin position="212"/>
        <end position="230"/>
    </location>
</feature>
<reference evidence="3" key="1">
    <citation type="submission" date="2020-12" db="EMBL/GenBank/DDBJ databases">
        <title>Vagococcus allomyrinae sp. nov. and Enterococcus lavae sp. nov., isolated from the larvae of Allomyrina dichotoma.</title>
        <authorList>
            <person name="Lee S.D."/>
        </authorList>
    </citation>
    <scope>NUCLEOTIDE SEQUENCE</scope>
    <source>
        <strain evidence="3">BWB3-3</strain>
    </source>
</reference>